<dbReference type="CDD" id="cd00086">
    <property type="entry name" value="homeodomain"/>
    <property type="match status" value="1"/>
</dbReference>
<proteinExistence type="predicted"/>
<name>A0A7S3C0W5_9VIRI</name>
<gene>
    <name evidence="1" type="ORF">PSIN1315_LOCUS12637</name>
</gene>
<dbReference type="Gene3D" id="1.10.10.60">
    <property type="entry name" value="Homeodomain-like"/>
    <property type="match status" value="1"/>
</dbReference>
<dbReference type="AlphaFoldDB" id="A0A7S3C0W5"/>
<reference evidence="1" key="1">
    <citation type="submission" date="2021-01" db="EMBL/GenBank/DDBJ databases">
        <authorList>
            <person name="Corre E."/>
            <person name="Pelletier E."/>
            <person name="Niang G."/>
            <person name="Scheremetjew M."/>
            <person name="Finn R."/>
            <person name="Kale V."/>
            <person name="Holt S."/>
            <person name="Cochrane G."/>
            <person name="Meng A."/>
            <person name="Brown T."/>
            <person name="Cohen L."/>
        </authorList>
    </citation>
    <scope>NUCLEOTIDE SEQUENCE</scope>
    <source>
        <strain evidence="1">RCC927</strain>
    </source>
</reference>
<sequence>MDDAAALQAAEAAAEQAAELAAAQGDFSWDFREQSQEGAWLYAAALSLGEWCDEDEPVPPAVTILAREMEAAFHAPSFEYCFEGDDDKRAALVWAACETIEEERYEKVANEGLRARGAYDNVEGRRAFEQGCDWRFILQRARDLCFQWADRTAFQLEKDEWFDRYSQGLLLDALGTDEEPWFLKEDGRRPSKGPFDWLGKVVAPHPDDLLDTEGGNIPTWALDEKGIKVSLVPAPEPRHRLGALYKPDYGEVPAPSFDIEKDVAGLEDEREEDYEVTELLNGPTPNHKPFPTVAALLEDTSYADAIDSTVDWDQARFAEGQPLDPDAYERITGERPEWADLVKPIKEIVANELNCAEPGKLMGDGGGGSAQEAVDQAQLPLAKDSEGGELEDENALDMDDDARMVLQIAQEAQAQAQAELAAVGGGAPGQVRAGLQPVELPGTSVAPEALEVLVRAINGPPALQAVPSGEALAALVEETGMPKKALRAWFFAQFEHRRRKVKAAEFEAVQRAREEAVKNRGLSTVVAEEADEQAALIEAAEEARLMQVLPPEAVATLEAAVPALIERGVIKPTREEAEALAAQTGLSLREIQDWFFSSSGLRGR</sequence>
<dbReference type="InterPro" id="IPR001356">
    <property type="entry name" value="HD"/>
</dbReference>
<dbReference type="EMBL" id="HBHY01019754">
    <property type="protein sequence ID" value="CAE0150160.1"/>
    <property type="molecule type" value="Transcribed_RNA"/>
</dbReference>
<evidence type="ECO:0000313" key="1">
    <source>
        <dbReference type="EMBL" id="CAE0150160.1"/>
    </source>
</evidence>
<accession>A0A7S3C0W5</accession>
<organism evidence="1">
    <name type="scientific">Prasinoderma singulare</name>
    <dbReference type="NCBI Taxonomy" id="676789"/>
    <lineage>
        <taxon>Eukaryota</taxon>
        <taxon>Viridiplantae</taxon>
        <taxon>Prasinodermophyta</taxon>
        <taxon>Prasinodermophyceae</taxon>
        <taxon>Prasinodermales</taxon>
        <taxon>Prasinodermaceae</taxon>
        <taxon>Prasinoderma</taxon>
    </lineage>
</organism>
<protein>
    <submittedName>
        <fullName evidence="1">Uncharacterized protein</fullName>
    </submittedName>
</protein>
<dbReference type="GO" id="GO:0003677">
    <property type="term" value="F:DNA binding"/>
    <property type="evidence" value="ECO:0007669"/>
    <property type="project" value="InterPro"/>
</dbReference>